<evidence type="ECO:0000313" key="1">
    <source>
        <dbReference type="EMBL" id="KKN73499.1"/>
    </source>
</evidence>
<proteinExistence type="predicted"/>
<organism evidence="1">
    <name type="scientific">marine sediment metagenome</name>
    <dbReference type="NCBI Taxonomy" id="412755"/>
    <lineage>
        <taxon>unclassified sequences</taxon>
        <taxon>metagenomes</taxon>
        <taxon>ecological metagenomes</taxon>
    </lineage>
</organism>
<gene>
    <name evidence="1" type="ORF">LCGC14_0400750</name>
</gene>
<reference evidence="1" key="1">
    <citation type="journal article" date="2015" name="Nature">
        <title>Complex archaea that bridge the gap between prokaryotes and eukaryotes.</title>
        <authorList>
            <person name="Spang A."/>
            <person name="Saw J.H."/>
            <person name="Jorgensen S.L."/>
            <person name="Zaremba-Niedzwiedzka K."/>
            <person name="Martijn J."/>
            <person name="Lind A.E."/>
            <person name="van Eijk R."/>
            <person name="Schleper C."/>
            <person name="Guy L."/>
            <person name="Ettema T.J."/>
        </authorList>
    </citation>
    <scope>NUCLEOTIDE SEQUENCE</scope>
</reference>
<comment type="caution">
    <text evidence="1">The sequence shown here is derived from an EMBL/GenBank/DDBJ whole genome shotgun (WGS) entry which is preliminary data.</text>
</comment>
<protein>
    <submittedName>
        <fullName evidence="1">Uncharacterized protein</fullName>
    </submittedName>
</protein>
<accession>A0A0F9T2N9</accession>
<name>A0A0F9T2N9_9ZZZZ</name>
<dbReference type="EMBL" id="LAZR01000343">
    <property type="protein sequence ID" value="KKN73499.1"/>
    <property type="molecule type" value="Genomic_DNA"/>
</dbReference>
<sequence length="79" mass="9103">MIGQPRLRLNFIEVNDMNEGDRAIWNEGYQEGKKAEFRTLHAVNVKLKKGLKVARDEIGYEGCWEGIVQDKITRVLKGE</sequence>
<dbReference type="AlphaFoldDB" id="A0A0F9T2N9"/>